<dbReference type="Proteomes" id="UP000383932">
    <property type="component" value="Unassembled WGS sequence"/>
</dbReference>
<dbReference type="AlphaFoldDB" id="A0A5N5QVC1"/>
<dbReference type="Gene3D" id="3.90.550.20">
    <property type="match status" value="1"/>
</dbReference>
<dbReference type="OrthoDB" id="3647at2759"/>
<evidence type="ECO:0000313" key="4">
    <source>
        <dbReference type="Proteomes" id="UP000383932"/>
    </source>
</evidence>
<organism evidence="3 4">
    <name type="scientific">Ceratobasidium theobromae</name>
    <dbReference type="NCBI Taxonomy" id="1582974"/>
    <lineage>
        <taxon>Eukaryota</taxon>
        <taxon>Fungi</taxon>
        <taxon>Dikarya</taxon>
        <taxon>Basidiomycota</taxon>
        <taxon>Agaricomycotina</taxon>
        <taxon>Agaricomycetes</taxon>
        <taxon>Cantharellales</taxon>
        <taxon>Ceratobasidiaceae</taxon>
        <taxon>Ceratobasidium</taxon>
    </lineage>
</organism>
<dbReference type="Pfam" id="PF04488">
    <property type="entry name" value="Gly_transf_sug"/>
    <property type="match status" value="1"/>
</dbReference>
<proteinExistence type="inferred from homology"/>
<gene>
    <name evidence="3" type="ORF">CTheo_953</name>
</gene>
<evidence type="ECO:0000313" key="3">
    <source>
        <dbReference type="EMBL" id="KAB5595715.1"/>
    </source>
</evidence>
<name>A0A5N5QVC1_9AGAM</name>
<keyword evidence="4" id="KW-1185">Reference proteome</keyword>
<dbReference type="InterPro" id="IPR007577">
    <property type="entry name" value="GlycoTrfase_DXD_sugar-bd_CS"/>
</dbReference>
<dbReference type="InterPro" id="IPR051706">
    <property type="entry name" value="Glycosyltransferase_domain"/>
</dbReference>
<comment type="caution">
    <text evidence="3">The sequence shown here is derived from an EMBL/GenBank/DDBJ whole genome shotgun (WGS) entry which is preliminary data.</text>
</comment>
<reference evidence="3 4" key="1">
    <citation type="journal article" date="2019" name="Fungal Biol. Biotechnol.">
        <title>Draft genome sequence of fastidious pathogen Ceratobasidium theobromae, which causes vascular-streak dieback in Theobroma cacao.</title>
        <authorList>
            <person name="Ali S.S."/>
            <person name="Asman A."/>
            <person name="Shao J."/>
            <person name="Firmansyah A.P."/>
            <person name="Susilo A.W."/>
            <person name="Rosmana A."/>
            <person name="McMahon P."/>
            <person name="Junaid M."/>
            <person name="Guest D."/>
            <person name="Kheng T.Y."/>
            <person name="Meinhardt L.W."/>
            <person name="Bailey B.A."/>
        </authorList>
    </citation>
    <scope>NUCLEOTIDE SEQUENCE [LARGE SCALE GENOMIC DNA]</scope>
    <source>
        <strain evidence="3 4">CT2</strain>
    </source>
</reference>
<comment type="similarity">
    <text evidence="1">Belongs to the glycosyltransferase 32 family.</text>
</comment>
<evidence type="ECO:0000256" key="1">
    <source>
        <dbReference type="ARBA" id="ARBA00009003"/>
    </source>
</evidence>
<dbReference type="PANTHER" id="PTHR32385">
    <property type="entry name" value="MANNOSYL PHOSPHORYLINOSITOL CERAMIDE SYNTHASE"/>
    <property type="match status" value="1"/>
</dbReference>
<evidence type="ECO:0000256" key="2">
    <source>
        <dbReference type="ARBA" id="ARBA00022679"/>
    </source>
</evidence>
<sequence>MHPYSNRARNFTCIIFAGFLFLLTIPALLVDFSPARANTLCTTVFPDTTLTRTSYVSNDTAPRARNISPRALISSVARGQQLSSQFIHQSWKTHSLLPHVVPLADSWRLAYPDWEYVLWDDADNKELVRVLYPRLLEAYEALPSEIYRADFVRNLYMHAFGGIYADLDSEAIAPLESLLSASAERVVDSALVPVAFMGEMATSNNPAHGIPNAFFAASAAGHPFWFIPVEFAVAWVSGWKAQRAEGAIPVDPEFVTGPVALRHSLFMYSLPDRWPTPDASHPIQLTNSAPLPPLSDLPSPLAPNSTAPPVILLAPEIIYPYTWDTPHPHIASAPTKCPRRSPVGPELLGAWVVRLVGWDEGRV</sequence>
<dbReference type="GO" id="GO:0000030">
    <property type="term" value="F:mannosyltransferase activity"/>
    <property type="evidence" value="ECO:0007669"/>
    <property type="project" value="TreeGrafter"/>
</dbReference>
<dbReference type="EMBL" id="SSOP01000007">
    <property type="protein sequence ID" value="KAB5595715.1"/>
    <property type="molecule type" value="Genomic_DNA"/>
</dbReference>
<dbReference type="PANTHER" id="PTHR32385:SF23">
    <property type="entry name" value="NUCLEOTIDE-DIPHOSPHO-SUGAR TRANSFERASE"/>
    <property type="match status" value="1"/>
</dbReference>
<dbReference type="GO" id="GO:0051999">
    <property type="term" value="P:mannosyl-inositol phosphorylceramide biosynthetic process"/>
    <property type="evidence" value="ECO:0007669"/>
    <property type="project" value="TreeGrafter"/>
</dbReference>
<accession>A0A5N5QVC1</accession>
<dbReference type="InterPro" id="IPR029044">
    <property type="entry name" value="Nucleotide-diphossugar_trans"/>
</dbReference>
<dbReference type="GO" id="GO:0016020">
    <property type="term" value="C:membrane"/>
    <property type="evidence" value="ECO:0007669"/>
    <property type="project" value="GOC"/>
</dbReference>
<keyword evidence="2 3" id="KW-0808">Transferase</keyword>
<dbReference type="SUPFAM" id="SSF53448">
    <property type="entry name" value="Nucleotide-diphospho-sugar transferases"/>
    <property type="match status" value="1"/>
</dbReference>
<protein>
    <submittedName>
        <fullName evidence="3">Glycosyltransferase sugar-binding region containing DXD motif protein</fullName>
    </submittedName>
</protein>